<dbReference type="InterPro" id="IPR025926">
    <property type="entry name" value="PDZ-like_dom"/>
</dbReference>
<dbReference type="HOGENOM" id="CLU_003212_0_0_1"/>
<dbReference type="Pfam" id="PF13365">
    <property type="entry name" value="Trypsin_2"/>
    <property type="match status" value="1"/>
</dbReference>
<dbReference type="InterPro" id="IPR036034">
    <property type="entry name" value="PDZ_sf"/>
</dbReference>
<dbReference type="InterPro" id="IPR009003">
    <property type="entry name" value="Peptidase_S1_PA"/>
</dbReference>
<reference evidence="8 9" key="2">
    <citation type="journal article" date="2013" name="PLoS Genet.">
        <title>Comparative genome structure, secondary metabolite, and effector coding capacity across Cochliobolus pathogens.</title>
        <authorList>
            <person name="Condon B.J."/>
            <person name="Leng Y."/>
            <person name="Wu D."/>
            <person name="Bushley K.E."/>
            <person name="Ohm R.A."/>
            <person name="Otillar R."/>
            <person name="Martin J."/>
            <person name="Schackwitz W."/>
            <person name="Grimwood J."/>
            <person name="MohdZainudin N."/>
            <person name="Xue C."/>
            <person name="Wang R."/>
            <person name="Manning V.A."/>
            <person name="Dhillon B."/>
            <person name="Tu Z.J."/>
            <person name="Steffenson B.J."/>
            <person name="Salamov A."/>
            <person name="Sun H."/>
            <person name="Lowry S."/>
            <person name="LaButti K."/>
            <person name="Han J."/>
            <person name="Copeland A."/>
            <person name="Lindquist E."/>
            <person name="Barry K."/>
            <person name="Schmutz J."/>
            <person name="Baker S.E."/>
            <person name="Ciuffetti L.M."/>
            <person name="Grigoriev I.V."/>
            <person name="Zhong S."/>
            <person name="Turgeon B.G."/>
        </authorList>
    </citation>
    <scope>NUCLEOTIDE SEQUENCE [LARGE SCALE GENOMIC DNA]</scope>
    <source>
        <strain evidence="9">28A</strain>
    </source>
</reference>
<dbReference type="GO" id="GO:0006915">
    <property type="term" value="P:apoptotic process"/>
    <property type="evidence" value="ECO:0007669"/>
    <property type="project" value="UniProtKB-KW"/>
</dbReference>
<dbReference type="STRING" id="671987.R0IM71"/>
<sequence length="923" mass="102613">MDGEKWSQTLDKAIDAVVTIDYCHTHPFDTNPASNGQATGFVVDAEKRLILTNRHVVGAGPFFGQCTFHNNEKCSVSPVYRDPVHDYSVLRFDPNGNKYVTFTALALRPDNAKVGVDIWMLGNDAGAKLSILQATISKVDCNAPNYSEGYCDFNTNYIQASASASAGSSGSPVIDRHGYAIAMQVAGRKGTALDFLLPLNRAARTLRLLGQDKQVTRGTIQTQWILKTFYECRELGLTAQNEEEVRTQFPKDTGMLVAEVVLPQGPACSKIEQGDILLSVDGELLTQFFRLDAVLDENVGQKIDVAVQRAGKIEKFQLEVGDLHTITPNKFVTVSGALFHELSYQRARRYGVSLKDAGVCVRAETGSFKLTQGSTSNLLIQEVAGKPTPTLEAFIEVIQNLPDGEPVPIKIRDLEAVDIERTWTVPIDRHWDKTPQVATRNDETGSWDFQLLAAAPLPVPPRKTEAAFVEISGEHPEASDMVRSCVHVRSSMRMKIEDCPDWETNGSGIIVDADCGYVLVSKAFVPHSLCDISLMIAGKIDVKAVVVFSHPSLNYAIVQYDASLVGAPVKTPKFSTQHIKKGAEVTFFGSDYLFHPLVTKTTVADITSVSTLDGDTLRYRATNFEAITLDTDQGRRCSSGVLLDKDSMVQAFWLVFLDGNNDDYRFGISTPDFLPILDQIRRKETPKLRILDVEFQCFHLSQSHTMGLSQERIQEIEAADPERHQVFQVDQIDSILDNGLKHSDILLKLDGTLVSRYSGLDIVSDDEALDAVVVRNGEEMSLRVLTVPWQNFETNQVIEFCGAILHPPHRAVRHQMSKEHSCVYISSRVAGSPACMYKLQPKTFITGVNNVPTPDLSKFLVEVKKIKANESFRIDIMSISRIRSYITMKKNIHDFPTVQWTNDLSTKEGWVKKTLEFDERGVR</sequence>
<comment type="similarity">
    <text evidence="2">Belongs to the peptidase S1C family.</text>
</comment>
<evidence type="ECO:0000259" key="7">
    <source>
        <dbReference type="Pfam" id="PF12812"/>
    </source>
</evidence>
<dbReference type="Gene3D" id="2.40.10.120">
    <property type="match status" value="1"/>
</dbReference>
<keyword evidence="5" id="KW-0053">Apoptosis</keyword>
<feature type="domain" description="PDZ-like" evidence="7">
    <location>
        <begin position="326"/>
        <end position="403"/>
    </location>
</feature>
<dbReference type="SUPFAM" id="SSF50156">
    <property type="entry name" value="PDZ domain-like"/>
    <property type="match status" value="3"/>
</dbReference>
<dbReference type="Pfam" id="PF12812">
    <property type="entry name" value="PDZ_1"/>
    <property type="match status" value="2"/>
</dbReference>
<dbReference type="Proteomes" id="UP000016935">
    <property type="component" value="Unassembled WGS sequence"/>
</dbReference>
<comment type="function">
    <text evidence="1">Nuclear serine protease which mediates apoptosis.</text>
</comment>
<dbReference type="SUPFAM" id="SSF50494">
    <property type="entry name" value="Trypsin-like serine proteases"/>
    <property type="match status" value="2"/>
</dbReference>
<name>R0IM71_EXST2</name>
<evidence type="ECO:0000256" key="4">
    <source>
        <dbReference type="ARBA" id="ARBA00021524"/>
    </source>
</evidence>
<dbReference type="Gene3D" id="2.40.10.10">
    <property type="entry name" value="Trypsin-like serine proteases"/>
    <property type="match status" value="2"/>
</dbReference>
<dbReference type="GO" id="GO:0004252">
    <property type="term" value="F:serine-type endopeptidase activity"/>
    <property type="evidence" value="ECO:0007669"/>
    <property type="project" value="InterPro"/>
</dbReference>
<dbReference type="Gene3D" id="2.30.42.10">
    <property type="match status" value="2"/>
</dbReference>
<gene>
    <name evidence="8" type="ORF">SETTUDRAFT_151687</name>
</gene>
<dbReference type="CDD" id="cd06786">
    <property type="entry name" value="cpPDZ1_ScNma111-like"/>
    <property type="match status" value="1"/>
</dbReference>
<evidence type="ECO:0000256" key="6">
    <source>
        <dbReference type="ARBA" id="ARBA00022737"/>
    </source>
</evidence>
<dbReference type="EMBL" id="KB908626">
    <property type="protein sequence ID" value="EOA85911.1"/>
    <property type="molecule type" value="Genomic_DNA"/>
</dbReference>
<evidence type="ECO:0000313" key="8">
    <source>
        <dbReference type="EMBL" id="EOA85911.1"/>
    </source>
</evidence>
<evidence type="ECO:0000256" key="5">
    <source>
        <dbReference type="ARBA" id="ARBA00022703"/>
    </source>
</evidence>
<evidence type="ECO:0000256" key="2">
    <source>
        <dbReference type="ARBA" id="ARBA00010541"/>
    </source>
</evidence>
<dbReference type="OrthoDB" id="4217619at2759"/>
<keyword evidence="6" id="KW-0677">Repeat</keyword>
<dbReference type="CDD" id="cd06719">
    <property type="entry name" value="PDZ2-4_Nma111p-like"/>
    <property type="match status" value="1"/>
</dbReference>
<evidence type="ECO:0000256" key="3">
    <source>
        <dbReference type="ARBA" id="ARBA00020338"/>
    </source>
</evidence>
<dbReference type="GeneID" id="19397139"/>
<keyword evidence="9" id="KW-1185">Reference proteome</keyword>
<dbReference type="RefSeq" id="XP_008026480.1">
    <property type="nucleotide sequence ID" value="XM_008028289.1"/>
</dbReference>
<reference evidence="8 9" key="1">
    <citation type="journal article" date="2012" name="PLoS Pathog.">
        <title>Diverse lifestyles and strategies of plant pathogenesis encoded in the genomes of eighteen Dothideomycetes fungi.</title>
        <authorList>
            <person name="Ohm R.A."/>
            <person name="Feau N."/>
            <person name="Henrissat B."/>
            <person name="Schoch C.L."/>
            <person name="Horwitz B.A."/>
            <person name="Barry K.W."/>
            <person name="Condon B.J."/>
            <person name="Copeland A.C."/>
            <person name="Dhillon B."/>
            <person name="Glaser F."/>
            <person name="Hesse C.N."/>
            <person name="Kosti I."/>
            <person name="LaButti K."/>
            <person name="Lindquist E.A."/>
            <person name="Lucas S."/>
            <person name="Salamov A.A."/>
            <person name="Bradshaw R.E."/>
            <person name="Ciuffetti L."/>
            <person name="Hamelin R.C."/>
            <person name="Kema G.H.J."/>
            <person name="Lawrence C."/>
            <person name="Scott J.A."/>
            <person name="Spatafora J.W."/>
            <person name="Turgeon B.G."/>
            <person name="de Wit P.J.G.M."/>
            <person name="Zhong S."/>
            <person name="Goodwin S.B."/>
            <person name="Grigoriev I.V."/>
        </authorList>
    </citation>
    <scope>NUCLEOTIDE SEQUENCE [LARGE SCALE GENOMIC DNA]</scope>
    <source>
        <strain evidence="9">28A</strain>
    </source>
</reference>
<protein>
    <recommendedName>
        <fullName evidence="3">Pro-apoptotic serine protease NMA111</fullName>
    </recommendedName>
    <alternativeName>
        <fullName evidence="4">Pro-apoptotic serine protease nma111</fullName>
    </alternativeName>
</protein>
<dbReference type="InterPro" id="IPR001940">
    <property type="entry name" value="Peptidase_S1C"/>
</dbReference>
<dbReference type="PRINTS" id="PR00834">
    <property type="entry name" value="PROTEASES2C"/>
</dbReference>
<dbReference type="AlphaFoldDB" id="R0IM71"/>
<dbReference type="InterPro" id="IPR043504">
    <property type="entry name" value="Peptidase_S1_PA_chymotrypsin"/>
</dbReference>
<dbReference type="eggNOG" id="KOG1421">
    <property type="taxonomic scope" value="Eukaryota"/>
</dbReference>
<dbReference type="PANTHER" id="PTHR46366">
    <property type="entry name" value="PRO-APOPTOTIC SERINE PROTEASE NMA111"/>
    <property type="match status" value="1"/>
</dbReference>
<dbReference type="PANTHER" id="PTHR46366:SF8">
    <property type="entry name" value="PRO-APOPTOTIC SERINE PROTEASE NMA111"/>
    <property type="match status" value="1"/>
</dbReference>
<accession>R0IM71</accession>
<evidence type="ECO:0000256" key="1">
    <source>
        <dbReference type="ARBA" id="ARBA00002558"/>
    </source>
</evidence>
<organism evidence="8 9">
    <name type="scientific">Exserohilum turcicum (strain 28A)</name>
    <name type="common">Northern leaf blight fungus</name>
    <name type="synonym">Setosphaeria turcica</name>
    <dbReference type="NCBI Taxonomy" id="671987"/>
    <lineage>
        <taxon>Eukaryota</taxon>
        <taxon>Fungi</taxon>
        <taxon>Dikarya</taxon>
        <taxon>Ascomycota</taxon>
        <taxon>Pezizomycotina</taxon>
        <taxon>Dothideomycetes</taxon>
        <taxon>Pleosporomycetidae</taxon>
        <taxon>Pleosporales</taxon>
        <taxon>Pleosporineae</taxon>
        <taxon>Pleosporaceae</taxon>
        <taxon>Exserohilum</taxon>
    </lineage>
</organism>
<evidence type="ECO:0000313" key="9">
    <source>
        <dbReference type="Proteomes" id="UP000016935"/>
    </source>
</evidence>
<feature type="domain" description="PDZ-like" evidence="7">
    <location>
        <begin position="794"/>
        <end position="868"/>
    </location>
</feature>
<dbReference type="GO" id="GO:0006508">
    <property type="term" value="P:proteolysis"/>
    <property type="evidence" value="ECO:0007669"/>
    <property type="project" value="InterPro"/>
</dbReference>
<proteinExistence type="inferred from homology"/>